<name>A0A409W6L0_9AGAR</name>
<dbReference type="AlphaFoldDB" id="A0A409W6L0"/>
<dbReference type="STRING" id="181874.A0A409W6L0"/>
<evidence type="ECO:0008006" key="3">
    <source>
        <dbReference type="Google" id="ProtNLM"/>
    </source>
</evidence>
<evidence type="ECO:0000313" key="2">
    <source>
        <dbReference type="Proteomes" id="UP000284842"/>
    </source>
</evidence>
<dbReference type="InParanoid" id="A0A409W6L0"/>
<keyword evidence="2" id="KW-1185">Reference proteome</keyword>
<sequence>MSSFFKLFVLPPVPHAARESAARFGPSEQRCLIENRYKDTTVELAHVLDRQFTTEKQIMDSIEWAWGLRKGSLNLDTSRNIFFLDSSIFELYKTRKWILVPEESVVDRYLNKKNRPLLRPEMQKLQFEDTVYKYTFVPVSHMEDIVLARQSTDNPSEVILHEYPFDNMPTLISHVDPKFVILQSGSVLSCSLAPGSGQNLTILQKILRLYMTWIARIPACHITFPDYILPKPKQELEGEEPRVHPSHDHRPQPPHAALVQQSLSVDPLEDQKDIPIVRPRTPPQRIQPLLDMTREWYASLEIPEIVQQQWYIENDGSLVDSKGPRKPVQFSARWSPESIREWAQSCCWSSEQDCWDRDREESYIKLNN</sequence>
<gene>
    <name evidence="1" type="ORF">CVT24_012835</name>
</gene>
<evidence type="ECO:0000313" key="1">
    <source>
        <dbReference type="EMBL" id="PPQ74142.1"/>
    </source>
</evidence>
<dbReference type="OrthoDB" id="3133596at2759"/>
<reference evidence="1 2" key="1">
    <citation type="journal article" date="2018" name="Evol. Lett.">
        <title>Horizontal gene cluster transfer increased hallucinogenic mushroom diversity.</title>
        <authorList>
            <person name="Reynolds H.T."/>
            <person name="Vijayakumar V."/>
            <person name="Gluck-Thaler E."/>
            <person name="Korotkin H.B."/>
            <person name="Matheny P.B."/>
            <person name="Slot J.C."/>
        </authorList>
    </citation>
    <scope>NUCLEOTIDE SEQUENCE [LARGE SCALE GENOMIC DNA]</scope>
    <source>
        <strain evidence="1 2">2629</strain>
    </source>
</reference>
<accession>A0A409W6L0</accession>
<proteinExistence type="predicted"/>
<organism evidence="1 2">
    <name type="scientific">Panaeolus cyanescens</name>
    <dbReference type="NCBI Taxonomy" id="181874"/>
    <lineage>
        <taxon>Eukaryota</taxon>
        <taxon>Fungi</taxon>
        <taxon>Dikarya</taxon>
        <taxon>Basidiomycota</taxon>
        <taxon>Agaricomycotina</taxon>
        <taxon>Agaricomycetes</taxon>
        <taxon>Agaricomycetidae</taxon>
        <taxon>Agaricales</taxon>
        <taxon>Agaricineae</taxon>
        <taxon>Galeropsidaceae</taxon>
        <taxon>Panaeolus</taxon>
    </lineage>
</organism>
<dbReference type="Proteomes" id="UP000284842">
    <property type="component" value="Unassembled WGS sequence"/>
</dbReference>
<protein>
    <recommendedName>
        <fullName evidence="3">HNH nuclease domain-containing protein</fullName>
    </recommendedName>
</protein>
<dbReference type="EMBL" id="NHTK01005773">
    <property type="protein sequence ID" value="PPQ74142.1"/>
    <property type="molecule type" value="Genomic_DNA"/>
</dbReference>
<comment type="caution">
    <text evidence="1">The sequence shown here is derived from an EMBL/GenBank/DDBJ whole genome shotgun (WGS) entry which is preliminary data.</text>
</comment>